<keyword evidence="2" id="KW-0067">ATP-binding</keyword>
<dbReference type="InterPro" id="IPR041664">
    <property type="entry name" value="AAA_16"/>
</dbReference>
<dbReference type="GO" id="GO:0005524">
    <property type="term" value="F:ATP binding"/>
    <property type="evidence" value="ECO:0007669"/>
    <property type="project" value="UniProtKB-KW"/>
</dbReference>
<dbReference type="Gene3D" id="3.40.50.300">
    <property type="entry name" value="P-loop containing nucleotide triphosphate hydrolases"/>
    <property type="match status" value="1"/>
</dbReference>
<dbReference type="RefSeq" id="WP_134105035.1">
    <property type="nucleotide sequence ID" value="NZ_SODP01000002.1"/>
</dbReference>
<dbReference type="OrthoDB" id="134933at2"/>
<dbReference type="SUPFAM" id="SSF52540">
    <property type="entry name" value="P-loop containing nucleoside triphosphate hydrolases"/>
    <property type="match status" value="1"/>
</dbReference>
<dbReference type="PANTHER" id="PTHR16305:SF35">
    <property type="entry name" value="TRANSCRIPTIONAL ACTIVATOR DOMAIN"/>
    <property type="match status" value="1"/>
</dbReference>
<dbReference type="Pfam" id="PF13191">
    <property type="entry name" value="AAA_16"/>
    <property type="match status" value="1"/>
</dbReference>
<reference evidence="4 5" key="1">
    <citation type="submission" date="2019-03" db="EMBL/GenBank/DDBJ databases">
        <title>Genomic Encyclopedia of Type Strains, Phase III (KMG-III): the genomes of soil and plant-associated and newly described type strains.</title>
        <authorList>
            <person name="Whitman W."/>
        </authorList>
    </citation>
    <scope>NUCLEOTIDE SEQUENCE [LARGE SCALE GENOMIC DNA]</scope>
    <source>
        <strain evidence="4 5">VKM Ac-2573</strain>
    </source>
</reference>
<dbReference type="GO" id="GO:0004016">
    <property type="term" value="F:adenylate cyclase activity"/>
    <property type="evidence" value="ECO:0007669"/>
    <property type="project" value="TreeGrafter"/>
</dbReference>
<sequence length="525" mass="56280">MPDDVLMDEVSATAYGLFGRDDALQVLHRALEGGGSAVAVGSPGVGKSSLLKVAQQLAQRRGQRVLSVAPTEFDRGLPFAGLAELVNQCPDGTIERLPGPQYRALAVALQREEFDGPEADALAVPLAVRGLLTQLCGTEPVALVVDDLQWLDHASEGSIAFAVRNVDARRLSVLVETRPDPDSGTDLRRSLPEPQQEFMLRPLEDWAIGQLLRERLGSRWTPPMAAGVARASGGNPFLALMIAQAMQSDLSKWRWSAQQGHDPIFPVPPSLAGLLAEKVSVLLSQDARDVLLLVAAAGRLTVAQLQRMIEETRLRLALEAADDADIARIGAGSVVDFTHPLLASALYDGAAPAERRRAHRVLADKLEDPVERARHRSKSILAPDELVADELEHAADVSRARGAQQLAGELLEGAALATPADVDAPESFRRWIRAVDTYVGAGDALAARAALEKAAEVADGPPECAQVLIRQARTSDDLTVARSLTPLTPSPSKQVRATTQRGSFTPVRSSVHWCGSRVRCRGRTG</sequence>
<evidence type="ECO:0000256" key="2">
    <source>
        <dbReference type="ARBA" id="ARBA00022840"/>
    </source>
</evidence>
<evidence type="ECO:0000313" key="4">
    <source>
        <dbReference type="EMBL" id="TDW69761.1"/>
    </source>
</evidence>
<dbReference type="AlphaFoldDB" id="A0A4R8C3T5"/>
<keyword evidence="1" id="KW-0547">Nucleotide-binding</keyword>
<keyword evidence="5" id="KW-1185">Reference proteome</keyword>
<dbReference type="PANTHER" id="PTHR16305">
    <property type="entry name" value="TESTICULAR SOLUBLE ADENYLYL CYCLASE"/>
    <property type="match status" value="1"/>
</dbReference>
<dbReference type="InterPro" id="IPR027417">
    <property type="entry name" value="P-loop_NTPase"/>
</dbReference>
<protein>
    <submittedName>
        <fullName evidence="4">AAA ATPase-like protein</fullName>
    </submittedName>
</protein>
<evidence type="ECO:0000256" key="1">
    <source>
        <dbReference type="ARBA" id="ARBA00022741"/>
    </source>
</evidence>
<accession>A0A4R8C3T5</accession>
<dbReference type="Proteomes" id="UP000295146">
    <property type="component" value="Unassembled WGS sequence"/>
</dbReference>
<comment type="caution">
    <text evidence="4">The sequence shown here is derived from an EMBL/GenBank/DDBJ whole genome shotgun (WGS) entry which is preliminary data.</text>
</comment>
<evidence type="ECO:0000313" key="5">
    <source>
        <dbReference type="Proteomes" id="UP000295146"/>
    </source>
</evidence>
<gene>
    <name evidence="4" type="ORF">EV653_3789</name>
</gene>
<proteinExistence type="predicted"/>
<dbReference type="GO" id="GO:0005737">
    <property type="term" value="C:cytoplasm"/>
    <property type="evidence" value="ECO:0007669"/>
    <property type="project" value="TreeGrafter"/>
</dbReference>
<organism evidence="4 5">
    <name type="scientific">Kribbella pratensis</name>
    <dbReference type="NCBI Taxonomy" id="2512112"/>
    <lineage>
        <taxon>Bacteria</taxon>
        <taxon>Bacillati</taxon>
        <taxon>Actinomycetota</taxon>
        <taxon>Actinomycetes</taxon>
        <taxon>Propionibacteriales</taxon>
        <taxon>Kribbellaceae</taxon>
        <taxon>Kribbella</taxon>
    </lineage>
</organism>
<dbReference type="EMBL" id="SODP01000002">
    <property type="protein sequence ID" value="TDW69761.1"/>
    <property type="molecule type" value="Genomic_DNA"/>
</dbReference>
<name>A0A4R8C3T5_9ACTN</name>
<feature type="domain" description="Orc1-like AAA ATPase" evidence="3">
    <location>
        <begin position="17"/>
        <end position="173"/>
    </location>
</feature>
<evidence type="ECO:0000259" key="3">
    <source>
        <dbReference type="Pfam" id="PF13191"/>
    </source>
</evidence>